<evidence type="ECO:0000313" key="1">
    <source>
        <dbReference type="EMBL" id="PRX56677.1"/>
    </source>
</evidence>
<proteinExistence type="predicted"/>
<gene>
    <name evidence="1" type="ORF">CLV81_0674</name>
</gene>
<accession>A0A2T0MGG8</accession>
<evidence type="ECO:0000313" key="2">
    <source>
        <dbReference type="Proteomes" id="UP000237640"/>
    </source>
</evidence>
<dbReference type="AlphaFoldDB" id="A0A2T0MGG8"/>
<dbReference type="EMBL" id="PVYX01000001">
    <property type="protein sequence ID" value="PRX56677.1"/>
    <property type="molecule type" value="Genomic_DNA"/>
</dbReference>
<dbReference type="Proteomes" id="UP000237640">
    <property type="component" value="Unassembled WGS sequence"/>
</dbReference>
<name>A0A2T0MGG8_9FLAO</name>
<reference evidence="1 2" key="1">
    <citation type="submission" date="2018-03" db="EMBL/GenBank/DDBJ databases">
        <title>Genomic Encyclopedia of Archaeal and Bacterial Type Strains, Phase II (KMG-II): from individual species to whole genera.</title>
        <authorList>
            <person name="Goeker M."/>
        </authorList>
    </citation>
    <scope>NUCLEOTIDE SEQUENCE [LARGE SCALE GENOMIC DNA]</scope>
    <source>
        <strain evidence="1 2">DSM 25027</strain>
    </source>
</reference>
<sequence length="49" mass="5542">MPMRIDLGTVDLAVSSFASRKRIHLLKKIQASRSVVKQDRNLGDDTFLL</sequence>
<protein>
    <submittedName>
        <fullName evidence="1">Uncharacterized protein</fullName>
    </submittedName>
</protein>
<comment type="caution">
    <text evidence="1">The sequence shown here is derived from an EMBL/GenBank/DDBJ whole genome shotgun (WGS) entry which is preliminary data.</text>
</comment>
<organism evidence="1 2">
    <name type="scientific">Flagellimonas meridianipacifica</name>
    <dbReference type="NCBI Taxonomy" id="1080225"/>
    <lineage>
        <taxon>Bacteria</taxon>
        <taxon>Pseudomonadati</taxon>
        <taxon>Bacteroidota</taxon>
        <taxon>Flavobacteriia</taxon>
        <taxon>Flavobacteriales</taxon>
        <taxon>Flavobacteriaceae</taxon>
        <taxon>Flagellimonas</taxon>
    </lineage>
</organism>
<keyword evidence="2" id="KW-1185">Reference proteome</keyword>